<dbReference type="InterPro" id="IPR016181">
    <property type="entry name" value="Acyl_CoA_acyltransferase"/>
</dbReference>
<dbReference type="Proteomes" id="UP000199695">
    <property type="component" value="Unassembled WGS sequence"/>
</dbReference>
<keyword evidence="1 4" id="KW-0808">Transferase</keyword>
<protein>
    <submittedName>
        <fullName evidence="4">Putative beta-lysine N-acetyltransferase</fullName>
    </submittedName>
</protein>
<dbReference type="Pfam" id="PF00583">
    <property type="entry name" value="Acetyltransf_1"/>
    <property type="match status" value="1"/>
</dbReference>
<evidence type="ECO:0000259" key="3">
    <source>
        <dbReference type="PROSITE" id="PS51186"/>
    </source>
</evidence>
<dbReference type="AlphaFoldDB" id="A0A1H8CD12"/>
<evidence type="ECO:0000256" key="2">
    <source>
        <dbReference type="ARBA" id="ARBA00023315"/>
    </source>
</evidence>
<dbReference type="NCBIfam" id="TIGR03827">
    <property type="entry name" value="GNAT_ablB"/>
    <property type="match status" value="1"/>
</dbReference>
<dbReference type="InterPro" id="IPR000182">
    <property type="entry name" value="GNAT_dom"/>
</dbReference>
<reference evidence="4 5" key="1">
    <citation type="submission" date="2016-10" db="EMBL/GenBank/DDBJ databases">
        <authorList>
            <person name="de Groot N.N."/>
        </authorList>
    </citation>
    <scope>NUCLEOTIDE SEQUENCE [LARGE SCALE GENOMIC DNA]</scope>
    <source>
        <strain evidence="4 5">DSM 46701</strain>
    </source>
</reference>
<dbReference type="GO" id="GO:0008080">
    <property type="term" value="F:N-acetyltransferase activity"/>
    <property type="evidence" value="ECO:0007669"/>
    <property type="project" value="InterPro"/>
</dbReference>
<dbReference type="SUPFAM" id="SSF55729">
    <property type="entry name" value="Acyl-CoA N-acyltransferases (Nat)"/>
    <property type="match status" value="2"/>
</dbReference>
<organism evidence="4 5">
    <name type="scientific">Lihuaxuella thermophila</name>
    <dbReference type="NCBI Taxonomy" id="1173111"/>
    <lineage>
        <taxon>Bacteria</taxon>
        <taxon>Bacillati</taxon>
        <taxon>Bacillota</taxon>
        <taxon>Bacilli</taxon>
        <taxon>Bacillales</taxon>
        <taxon>Thermoactinomycetaceae</taxon>
        <taxon>Lihuaxuella</taxon>
    </lineage>
</organism>
<dbReference type="STRING" id="1173111.SAMN05444955_103221"/>
<keyword evidence="2" id="KW-0012">Acyltransferase</keyword>
<feature type="domain" description="N-acetyltransferase" evidence="3">
    <location>
        <begin position="126"/>
        <end position="277"/>
    </location>
</feature>
<dbReference type="CDD" id="cd04301">
    <property type="entry name" value="NAT_SF"/>
    <property type="match status" value="1"/>
</dbReference>
<dbReference type="RefSeq" id="WP_170839739.1">
    <property type="nucleotide sequence ID" value="NZ_FOCQ01000003.1"/>
</dbReference>
<dbReference type="PANTHER" id="PTHR43420">
    <property type="entry name" value="ACETYLTRANSFERASE"/>
    <property type="match status" value="1"/>
</dbReference>
<name>A0A1H8CD12_9BACL</name>
<evidence type="ECO:0000313" key="5">
    <source>
        <dbReference type="Proteomes" id="UP000199695"/>
    </source>
</evidence>
<gene>
    <name evidence="4" type="ORF">SAMN05444955_103221</name>
</gene>
<dbReference type="InterPro" id="IPR050680">
    <property type="entry name" value="YpeA/RimI_acetyltransf"/>
</dbReference>
<keyword evidence="5" id="KW-1185">Reference proteome</keyword>
<dbReference type="InterPro" id="IPR022525">
    <property type="entry name" value="GNAT_AblB"/>
</dbReference>
<dbReference type="Gene3D" id="3.40.630.30">
    <property type="match status" value="1"/>
</dbReference>
<dbReference type="PANTHER" id="PTHR43420:SF52">
    <property type="entry name" value="N-ACETYLTRANSFERASE YODP"/>
    <property type="match status" value="1"/>
</dbReference>
<accession>A0A1H8CD12</accession>
<dbReference type="EMBL" id="FOCQ01000003">
    <property type="protein sequence ID" value="SEM92973.1"/>
    <property type="molecule type" value="Genomic_DNA"/>
</dbReference>
<evidence type="ECO:0000313" key="4">
    <source>
        <dbReference type="EMBL" id="SEM92973.1"/>
    </source>
</evidence>
<sequence>MNVVQKTTPDAAIELDEYNSRIKLMRYQTDDLERLALHLEELAKERGIGKVMIYADPEDESSFEKLGFEKEGEISVFFNGEPAFILSRFLDDRRAVTKDEEKKDSIVEMAEQTETLSQPPELDPAFTLRHATPDDARELAELYRLVFETYPTPIHEEEFIRECMQNDVYFSVVLHEGKIISSASADVFTKYNCAEITDCATHPDYRGKGLLSAIIFDLEQRMKQAGVPNLFSLTRAVSAGMNIVMAKLGFEYQGRLIQNSHIAGQFEDMNIWVKKLKI</sequence>
<proteinExistence type="predicted"/>
<evidence type="ECO:0000256" key="1">
    <source>
        <dbReference type="ARBA" id="ARBA00022679"/>
    </source>
</evidence>
<dbReference type="PROSITE" id="PS51186">
    <property type="entry name" value="GNAT"/>
    <property type="match status" value="1"/>
</dbReference>